<dbReference type="OrthoDB" id="9820210at2"/>
<sequence>MVASTINASSNASIFQAKDECAGYTIDCSANPYDLRPAADLIIEAAGRMRAELAPGTPLVILMGEKHTCSAHIELQHMVAAKMQAQGQRFCMGYELSANTLAQLITTNMPELGPLNSEDILDLDVDGVGGLLSHMTRCVEASDAPAAQTNLMAFCYENKIPCIFNDAARDFNDQGDGYLDMHNPFNVAAAQACHITKKNGIHIYGPGGIGVRNQNMAVRGVAFAASHGMDTIVQNTGRAHVLGQKYGGFDAPVQSLMQAYQAAGAAVLPVFITTSDHDGGVHTIPEQRLPHLKNGVLIQGLADDEFRAESHDDGAERAFIIEKLHGNSGQLTQFFDTERDMGRHIDSIRDHCNRIVKQHHESRLRHKASLCA</sequence>
<dbReference type="RefSeq" id="WP_015467561.1">
    <property type="nucleotide sequence ID" value="NC_020812.1"/>
</dbReference>
<dbReference type="STRING" id="349215.A11S_1210"/>
<protein>
    <submittedName>
        <fullName evidence="1">Uncharacterized protein</fullName>
    </submittedName>
</protein>
<evidence type="ECO:0000313" key="2">
    <source>
        <dbReference type="Proteomes" id="UP000011932"/>
    </source>
</evidence>
<accession>M4VFQ7</accession>
<reference evidence="1 2" key="1">
    <citation type="journal article" date="2013" name="ISME J.">
        <title>By their genes ye shall know them: genomic signatures of predatory bacteria.</title>
        <authorList>
            <person name="Pasternak Z."/>
            <person name="Pietrokovski S."/>
            <person name="Rotem O."/>
            <person name="Gophna U."/>
            <person name="Lurie-Weinberger M.N."/>
            <person name="Jurkevitch E."/>
        </authorList>
    </citation>
    <scope>NUCLEOTIDE SEQUENCE [LARGE SCALE GENOMIC DNA]</scope>
    <source>
        <strain evidence="1">EPB</strain>
    </source>
</reference>
<proteinExistence type="predicted"/>
<dbReference type="HOGENOM" id="CLU_743564_0_0_5"/>
<evidence type="ECO:0000313" key="1">
    <source>
        <dbReference type="EMBL" id="AGH98023.1"/>
    </source>
</evidence>
<name>M4VFQ7_9BACT</name>
<dbReference type="Proteomes" id="UP000011932">
    <property type="component" value="Chromosome"/>
</dbReference>
<organism evidence="1 2">
    <name type="scientific">Micavibrio aeruginosavorus EPB</name>
    <dbReference type="NCBI Taxonomy" id="349215"/>
    <lineage>
        <taxon>Bacteria</taxon>
        <taxon>Pseudomonadati</taxon>
        <taxon>Bdellovibrionota</taxon>
        <taxon>Bdellovibrionia</taxon>
        <taxon>Bdellovibrionales</taxon>
        <taxon>Pseudobdellovibrionaceae</taxon>
        <taxon>Micavibrio</taxon>
    </lineage>
</organism>
<dbReference type="KEGG" id="man:A11S_1210"/>
<dbReference type="EMBL" id="CP003538">
    <property type="protein sequence ID" value="AGH98023.1"/>
    <property type="molecule type" value="Genomic_DNA"/>
</dbReference>
<dbReference type="AlphaFoldDB" id="M4VFQ7"/>
<gene>
    <name evidence="1" type="ORF">A11S_1210</name>
</gene>